<dbReference type="Proteomes" id="UP000285262">
    <property type="component" value="Unassembled WGS sequence"/>
</dbReference>
<dbReference type="EMBL" id="MAXD01000009">
    <property type="protein sequence ID" value="OFA33869.1"/>
    <property type="molecule type" value="Genomic_DNA"/>
</dbReference>
<dbReference type="Proteomes" id="UP000175684">
    <property type="component" value="Unassembled WGS sequence"/>
</dbReference>
<gene>
    <name evidence="1" type="ORF">BBK15_08515</name>
    <name evidence="2" type="ORF">DW072_06825</name>
</gene>
<evidence type="ECO:0000313" key="2">
    <source>
        <dbReference type="EMBL" id="RHK25213.1"/>
    </source>
</evidence>
<name>A0A0G9M876_BIFAD</name>
<protein>
    <submittedName>
        <fullName evidence="1">Uncharacterized protein</fullName>
    </submittedName>
</protein>
<dbReference type="EMBL" id="QRNG01000011">
    <property type="protein sequence ID" value="RHK25213.1"/>
    <property type="molecule type" value="Genomic_DNA"/>
</dbReference>
<evidence type="ECO:0000313" key="3">
    <source>
        <dbReference type="Proteomes" id="UP000175684"/>
    </source>
</evidence>
<dbReference type="AlphaFoldDB" id="A0A0G9M876"/>
<reference evidence="1 3" key="1">
    <citation type="submission" date="2016-07" db="EMBL/GenBank/DDBJ databases">
        <title>Draft Genome Sequence of Bifidobacterium adolescentis strain Km 4.</title>
        <authorList>
            <person name="Danilenko V.N."/>
        </authorList>
    </citation>
    <scope>NUCLEOTIDE SEQUENCE [LARGE SCALE GENOMIC DNA]</scope>
    <source>
        <strain evidence="1 3">Km 4</strain>
    </source>
</reference>
<comment type="caution">
    <text evidence="1">The sequence shown here is derived from an EMBL/GenBank/DDBJ whole genome shotgun (WGS) entry which is preliminary data.</text>
</comment>
<proteinExistence type="predicted"/>
<reference evidence="2 4" key="2">
    <citation type="submission" date="2018-08" db="EMBL/GenBank/DDBJ databases">
        <title>A genome reference for cultivated species of the human gut microbiota.</title>
        <authorList>
            <person name="Zou Y."/>
            <person name="Xue W."/>
            <person name="Luo G."/>
        </authorList>
    </citation>
    <scope>NUCLEOTIDE SEQUENCE [LARGE SCALE GENOMIC DNA]</scope>
    <source>
        <strain evidence="2 4">AF45-19</strain>
    </source>
</reference>
<evidence type="ECO:0000313" key="1">
    <source>
        <dbReference type="EMBL" id="OFA33869.1"/>
    </source>
</evidence>
<sequence length="72" mass="8300">MHNTWWIVPVGNIGQIKAKATAKKRSRTITIDGIPSKFHAIAYKYIDEKRTCWGVMIVMMMTNNQSHARKKP</sequence>
<evidence type="ECO:0000313" key="4">
    <source>
        <dbReference type="Proteomes" id="UP000285262"/>
    </source>
</evidence>
<accession>A0A0G9M876</accession>
<organism evidence="1 3">
    <name type="scientific">Bifidobacterium adolescentis</name>
    <dbReference type="NCBI Taxonomy" id="1680"/>
    <lineage>
        <taxon>Bacteria</taxon>
        <taxon>Bacillati</taxon>
        <taxon>Actinomycetota</taxon>
        <taxon>Actinomycetes</taxon>
        <taxon>Bifidobacteriales</taxon>
        <taxon>Bifidobacteriaceae</taxon>
        <taxon>Bifidobacterium</taxon>
    </lineage>
</organism>
<dbReference type="PATRIC" id="fig|1680.7.peg.1798"/>